<proteinExistence type="inferred from homology"/>
<dbReference type="Gene3D" id="1.10.10.10">
    <property type="entry name" value="Winged helix-like DNA-binding domain superfamily/Winged helix DNA-binding domain"/>
    <property type="match status" value="1"/>
</dbReference>
<dbReference type="RefSeq" id="WP_229750029.1">
    <property type="nucleotide sequence ID" value="NZ_BMHP01000001.1"/>
</dbReference>
<dbReference type="Proteomes" id="UP000612456">
    <property type="component" value="Unassembled WGS sequence"/>
</dbReference>
<reference evidence="9" key="2">
    <citation type="submission" date="2020-09" db="EMBL/GenBank/DDBJ databases">
        <authorList>
            <person name="Sun Q."/>
            <person name="Zhou Y."/>
        </authorList>
    </citation>
    <scope>NUCLEOTIDE SEQUENCE</scope>
    <source>
        <strain evidence="9">CGMCC 1.15178</strain>
    </source>
</reference>
<gene>
    <name evidence="9" type="ORF">GCM10010911_06280</name>
</gene>
<dbReference type="InterPro" id="IPR013325">
    <property type="entry name" value="RNA_pol_sigma_r2"/>
</dbReference>
<dbReference type="GO" id="GO:0003677">
    <property type="term" value="F:DNA binding"/>
    <property type="evidence" value="ECO:0007669"/>
    <property type="project" value="UniProtKB-KW"/>
</dbReference>
<feature type="domain" description="RNA polymerase sigma-70 region 2" evidence="7">
    <location>
        <begin position="13"/>
        <end position="72"/>
    </location>
</feature>
<evidence type="ECO:0000256" key="6">
    <source>
        <dbReference type="RuleBase" id="RU000716"/>
    </source>
</evidence>
<evidence type="ECO:0000313" key="10">
    <source>
        <dbReference type="Proteomes" id="UP000612456"/>
    </source>
</evidence>
<dbReference type="GO" id="GO:0016987">
    <property type="term" value="F:sigma factor activity"/>
    <property type="evidence" value="ECO:0007669"/>
    <property type="project" value="UniProtKB-KW"/>
</dbReference>
<dbReference type="InterPro" id="IPR013324">
    <property type="entry name" value="RNA_pol_sigma_r3/r4-like"/>
</dbReference>
<protein>
    <recommendedName>
        <fullName evidence="6">RNA polymerase sigma factor</fullName>
    </recommendedName>
</protein>
<organism evidence="9 10">
    <name type="scientific">Paenibacillus nasutitermitis</name>
    <dbReference type="NCBI Taxonomy" id="1652958"/>
    <lineage>
        <taxon>Bacteria</taxon>
        <taxon>Bacillati</taxon>
        <taxon>Bacillota</taxon>
        <taxon>Bacilli</taxon>
        <taxon>Bacillales</taxon>
        <taxon>Paenibacillaceae</taxon>
        <taxon>Paenibacillus</taxon>
    </lineage>
</organism>
<dbReference type="SUPFAM" id="SSF88946">
    <property type="entry name" value="Sigma2 domain of RNA polymerase sigma factors"/>
    <property type="match status" value="1"/>
</dbReference>
<dbReference type="NCBIfam" id="TIGR02937">
    <property type="entry name" value="sigma70-ECF"/>
    <property type="match status" value="1"/>
</dbReference>
<keyword evidence="2 6" id="KW-0805">Transcription regulation</keyword>
<evidence type="ECO:0000256" key="4">
    <source>
        <dbReference type="ARBA" id="ARBA00023125"/>
    </source>
</evidence>
<dbReference type="Gene3D" id="1.10.1740.10">
    <property type="match status" value="1"/>
</dbReference>
<evidence type="ECO:0000256" key="2">
    <source>
        <dbReference type="ARBA" id="ARBA00023015"/>
    </source>
</evidence>
<dbReference type="Pfam" id="PF08281">
    <property type="entry name" value="Sigma70_r4_2"/>
    <property type="match status" value="1"/>
</dbReference>
<dbReference type="PROSITE" id="PS01063">
    <property type="entry name" value="SIGMA70_ECF"/>
    <property type="match status" value="1"/>
</dbReference>
<evidence type="ECO:0000256" key="5">
    <source>
        <dbReference type="ARBA" id="ARBA00023163"/>
    </source>
</evidence>
<reference evidence="9" key="1">
    <citation type="journal article" date="2014" name="Int. J. Syst. Evol. Microbiol.">
        <title>Complete genome sequence of Corynebacterium casei LMG S-19264T (=DSM 44701T), isolated from a smear-ripened cheese.</title>
        <authorList>
            <consortium name="US DOE Joint Genome Institute (JGI-PGF)"/>
            <person name="Walter F."/>
            <person name="Albersmeier A."/>
            <person name="Kalinowski J."/>
            <person name="Ruckert C."/>
        </authorList>
    </citation>
    <scope>NUCLEOTIDE SEQUENCE</scope>
    <source>
        <strain evidence="9">CGMCC 1.15178</strain>
    </source>
</reference>
<keyword evidence="5 6" id="KW-0804">Transcription</keyword>
<keyword evidence="10" id="KW-1185">Reference proteome</keyword>
<dbReference type="SUPFAM" id="SSF88659">
    <property type="entry name" value="Sigma3 and sigma4 domains of RNA polymerase sigma factors"/>
    <property type="match status" value="1"/>
</dbReference>
<dbReference type="Pfam" id="PF04542">
    <property type="entry name" value="Sigma70_r2"/>
    <property type="match status" value="1"/>
</dbReference>
<dbReference type="InterPro" id="IPR000838">
    <property type="entry name" value="RNA_pol_sigma70_ECF_CS"/>
</dbReference>
<sequence length="181" mass="21381">MAARDEAALQEIMQQYGDYLLRTAYLILNDRQTAEEVVQDTFIQAFNKIGQLREADKMKAWLLRITVNRCRMKQRLWNWRRFLPLGQTEQLHGDETAPGPEELLLLEWRNEQLSKAVHRLSYKYREVVTLYYYNEMSVKDISLQLQTNENTIKARLARGRIQLNQILGKERTADETGTTFI</sequence>
<evidence type="ECO:0000259" key="8">
    <source>
        <dbReference type="Pfam" id="PF08281"/>
    </source>
</evidence>
<evidence type="ECO:0000313" key="9">
    <source>
        <dbReference type="EMBL" id="GGD51486.1"/>
    </source>
</evidence>
<evidence type="ECO:0000259" key="7">
    <source>
        <dbReference type="Pfam" id="PF04542"/>
    </source>
</evidence>
<name>A0A917DM23_9BACL</name>
<dbReference type="GO" id="GO:0000428">
    <property type="term" value="C:DNA-directed RNA polymerase complex"/>
    <property type="evidence" value="ECO:0007669"/>
    <property type="project" value="UniProtKB-KW"/>
</dbReference>
<dbReference type="AlphaFoldDB" id="A0A917DM23"/>
<dbReference type="InterPro" id="IPR013249">
    <property type="entry name" value="RNA_pol_sigma70_r4_t2"/>
</dbReference>
<evidence type="ECO:0000256" key="3">
    <source>
        <dbReference type="ARBA" id="ARBA00023082"/>
    </source>
</evidence>
<dbReference type="InterPro" id="IPR014284">
    <property type="entry name" value="RNA_pol_sigma-70_dom"/>
</dbReference>
<accession>A0A917DM23</accession>
<dbReference type="GO" id="GO:0006950">
    <property type="term" value="P:response to stress"/>
    <property type="evidence" value="ECO:0007669"/>
    <property type="project" value="UniProtKB-ARBA"/>
</dbReference>
<dbReference type="EMBL" id="BMHP01000001">
    <property type="protein sequence ID" value="GGD51486.1"/>
    <property type="molecule type" value="Genomic_DNA"/>
</dbReference>
<comment type="caution">
    <text evidence="9">The sequence shown here is derived from an EMBL/GenBank/DDBJ whole genome shotgun (WGS) entry which is preliminary data.</text>
</comment>
<dbReference type="GO" id="GO:0006352">
    <property type="term" value="P:DNA-templated transcription initiation"/>
    <property type="evidence" value="ECO:0007669"/>
    <property type="project" value="InterPro"/>
</dbReference>
<dbReference type="PANTHER" id="PTHR43133:SF51">
    <property type="entry name" value="RNA POLYMERASE SIGMA FACTOR"/>
    <property type="match status" value="1"/>
</dbReference>
<dbReference type="CDD" id="cd06171">
    <property type="entry name" value="Sigma70_r4"/>
    <property type="match status" value="1"/>
</dbReference>
<keyword evidence="9" id="KW-0240">DNA-directed RNA polymerase</keyword>
<comment type="similarity">
    <text evidence="1 6">Belongs to the sigma-70 factor family. ECF subfamily.</text>
</comment>
<dbReference type="InterPro" id="IPR039425">
    <property type="entry name" value="RNA_pol_sigma-70-like"/>
</dbReference>
<keyword evidence="3 6" id="KW-0731">Sigma factor</keyword>
<dbReference type="PANTHER" id="PTHR43133">
    <property type="entry name" value="RNA POLYMERASE ECF-TYPE SIGMA FACTO"/>
    <property type="match status" value="1"/>
</dbReference>
<feature type="domain" description="RNA polymerase sigma factor 70 region 4 type 2" evidence="8">
    <location>
        <begin position="111"/>
        <end position="163"/>
    </location>
</feature>
<evidence type="ECO:0000256" key="1">
    <source>
        <dbReference type="ARBA" id="ARBA00010641"/>
    </source>
</evidence>
<keyword evidence="4 6" id="KW-0238">DNA-binding</keyword>
<dbReference type="InterPro" id="IPR036388">
    <property type="entry name" value="WH-like_DNA-bd_sf"/>
</dbReference>
<dbReference type="InterPro" id="IPR007627">
    <property type="entry name" value="RNA_pol_sigma70_r2"/>
</dbReference>